<evidence type="ECO:0000256" key="9">
    <source>
        <dbReference type="ARBA" id="ARBA00022840"/>
    </source>
</evidence>
<evidence type="ECO:0000256" key="6">
    <source>
        <dbReference type="ARBA" id="ARBA00022679"/>
    </source>
</evidence>
<organism evidence="14 15">
    <name type="scientific">Candidatus Nealsonbacteria bacterium CG02_land_8_20_14_3_00_34_20</name>
    <dbReference type="NCBI Taxonomy" id="1974698"/>
    <lineage>
        <taxon>Bacteria</taxon>
        <taxon>Candidatus Nealsoniibacteriota</taxon>
    </lineage>
</organism>
<sequence length="278" mass="32060">MSLQLKIISIVLVSSLITFFSLIYFILSYQEEVFFRIFQQQAFGALNYLQTSFTSSEDLKNEAKLQETISRVTYFNPDIIKVNINLFEKEKLKTAASLDSNLIGKECDLDNYAVFQSTEFLSQELKEQQGKIFRITAPIHLSGVKYGTYDVGLSLAPFGESLKFIKEKVLTIMAAGLILLILIFYLFFKKIILDPIDELKTGVQVFAKGKFNYRIEKKSSDEIGELTQSFNQMAKEIQKSYSSLEEIVKERTKKLEEAKTILEIRSKNYFRDKDRSQD</sequence>
<evidence type="ECO:0000256" key="3">
    <source>
        <dbReference type="ARBA" id="ARBA00012438"/>
    </source>
</evidence>
<evidence type="ECO:0000259" key="13">
    <source>
        <dbReference type="PROSITE" id="PS50885"/>
    </source>
</evidence>
<comment type="caution">
    <text evidence="14">The sequence shown here is derived from an EMBL/GenBank/DDBJ whole genome shotgun (WGS) entry which is preliminary data.</text>
</comment>
<dbReference type="AlphaFoldDB" id="A0A2M7DB15"/>
<feature type="domain" description="HAMP" evidence="13">
    <location>
        <begin position="190"/>
        <end position="242"/>
    </location>
</feature>
<dbReference type="InterPro" id="IPR050398">
    <property type="entry name" value="HssS/ArlS-like"/>
</dbReference>
<keyword evidence="12" id="KW-0812">Transmembrane</keyword>
<evidence type="ECO:0000313" key="15">
    <source>
        <dbReference type="Proteomes" id="UP000229625"/>
    </source>
</evidence>
<gene>
    <name evidence="14" type="ORF">COS24_01270</name>
</gene>
<proteinExistence type="predicted"/>
<dbReference type="GO" id="GO:0005524">
    <property type="term" value="F:ATP binding"/>
    <property type="evidence" value="ECO:0007669"/>
    <property type="project" value="UniProtKB-KW"/>
</dbReference>
<feature type="transmembrane region" description="Helical" evidence="12">
    <location>
        <begin position="169"/>
        <end position="188"/>
    </location>
</feature>
<dbReference type="PANTHER" id="PTHR45528">
    <property type="entry name" value="SENSOR HISTIDINE KINASE CPXA"/>
    <property type="match status" value="1"/>
</dbReference>
<keyword evidence="11 12" id="KW-0472">Membrane</keyword>
<dbReference type="Pfam" id="PF00672">
    <property type="entry name" value="HAMP"/>
    <property type="match status" value="1"/>
</dbReference>
<evidence type="ECO:0000256" key="10">
    <source>
        <dbReference type="ARBA" id="ARBA00023012"/>
    </source>
</evidence>
<dbReference type="SUPFAM" id="SSF158472">
    <property type="entry name" value="HAMP domain-like"/>
    <property type="match status" value="1"/>
</dbReference>
<dbReference type="CDD" id="cd06225">
    <property type="entry name" value="HAMP"/>
    <property type="match status" value="1"/>
</dbReference>
<keyword evidence="7" id="KW-0547">Nucleotide-binding</keyword>
<evidence type="ECO:0000256" key="8">
    <source>
        <dbReference type="ARBA" id="ARBA00022777"/>
    </source>
</evidence>
<evidence type="ECO:0000256" key="7">
    <source>
        <dbReference type="ARBA" id="ARBA00022741"/>
    </source>
</evidence>
<keyword evidence="5" id="KW-0597">Phosphoprotein</keyword>
<accession>A0A2M7DB15</accession>
<evidence type="ECO:0000256" key="4">
    <source>
        <dbReference type="ARBA" id="ARBA00022475"/>
    </source>
</evidence>
<evidence type="ECO:0000256" key="2">
    <source>
        <dbReference type="ARBA" id="ARBA00004651"/>
    </source>
</evidence>
<reference evidence="15" key="1">
    <citation type="submission" date="2017-09" db="EMBL/GenBank/DDBJ databases">
        <title>Depth-based differentiation of microbial function through sediment-hosted aquifers and enrichment of novel symbionts in the deep terrestrial subsurface.</title>
        <authorList>
            <person name="Probst A.J."/>
            <person name="Ladd B."/>
            <person name="Jarett J.K."/>
            <person name="Geller-Mcgrath D.E."/>
            <person name="Sieber C.M.K."/>
            <person name="Emerson J.B."/>
            <person name="Anantharaman K."/>
            <person name="Thomas B.C."/>
            <person name="Malmstrom R."/>
            <person name="Stieglmeier M."/>
            <person name="Klingl A."/>
            <person name="Woyke T."/>
            <person name="Ryan C.M."/>
            <person name="Banfield J.F."/>
        </authorList>
    </citation>
    <scope>NUCLEOTIDE SEQUENCE [LARGE SCALE GENOMIC DNA]</scope>
</reference>
<keyword evidence="10" id="KW-0902">Two-component regulatory system</keyword>
<comment type="catalytic activity">
    <reaction evidence="1">
        <text>ATP + protein L-histidine = ADP + protein N-phospho-L-histidine.</text>
        <dbReference type="EC" id="2.7.13.3"/>
    </reaction>
</comment>
<evidence type="ECO:0000313" key="14">
    <source>
        <dbReference type="EMBL" id="PIV45624.1"/>
    </source>
</evidence>
<feature type="transmembrane region" description="Helical" evidence="12">
    <location>
        <begin position="6"/>
        <end position="27"/>
    </location>
</feature>
<dbReference type="Gene3D" id="6.10.340.10">
    <property type="match status" value="1"/>
</dbReference>
<dbReference type="PANTHER" id="PTHR45528:SF1">
    <property type="entry name" value="SENSOR HISTIDINE KINASE CPXA"/>
    <property type="match status" value="1"/>
</dbReference>
<evidence type="ECO:0000256" key="11">
    <source>
        <dbReference type="ARBA" id="ARBA00023136"/>
    </source>
</evidence>
<evidence type="ECO:0000256" key="1">
    <source>
        <dbReference type="ARBA" id="ARBA00000085"/>
    </source>
</evidence>
<evidence type="ECO:0000256" key="5">
    <source>
        <dbReference type="ARBA" id="ARBA00022553"/>
    </source>
</evidence>
<dbReference type="Proteomes" id="UP000229625">
    <property type="component" value="Unassembled WGS sequence"/>
</dbReference>
<evidence type="ECO:0000256" key="12">
    <source>
        <dbReference type="SAM" id="Phobius"/>
    </source>
</evidence>
<comment type="subcellular location">
    <subcellularLocation>
        <location evidence="2">Cell membrane</location>
        <topology evidence="2">Multi-pass membrane protein</topology>
    </subcellularLocation>
</comment>
<keyword evidence="8" id="KW-0418">Kinase</keyword>
<protein>
    <recommendedName>
        <fullName evidence="3">histidine kinase</fullName>
        <ecNumber evidence="3">2.7.13.3</ecNumber>
    </recommendedName>
</protein>
<name>A0A2M7DB15_9BACT</name>
<keyword evidence="12" id="KW-1133">Transmembrane helix</keyword>
<keyword evidence="6" id="KW-0808">Transferase</keyword>
<dbReference type="PROSITE" id="PS50885">
    <property type="entry name" value="HAMP"/>
    <property type="match status" value="1"/>
</dbReference>
<dbReference type="InterPro" id="IPR003660">
    <property type="entry name" value="HAMP_dom"/>
</dbReference>
<dbReference type="EC" id="2.7.13.3" evidence="3"/>
<dbReference type="EMBL" id="PETY01000018">
    <property type="protein sequence ID" value="PIV45624.1"/>
    <property type="molecule type" value="Genomic_DNA"/>
</dbReference>
<dbReference type="GO" id="GO:0005886">
    <property type="term" value="C:plasma membrane"/>
    <property type="evidence" value="ECO:0007669"/>
    <property type="project" value="UniProtKB-SubCell"/>
</dbReference>
<dbReference type="SMART" id="SM00304">
    <property type="entry name" value="HAMP"/>
    <property type="match status" value="1"/>
</dbReference>
<dbReference type="GO" id="GO:0000155">
    <property type="term" value="F:phosphorelay sensor kinase activity"/>
    <property type="evidence" value="ECO:0007669"/>
    <property type="project" value="TreeGrafter"/>
</dbReference>
<keyword evidence="4" id="KW-1003">Cell membrane</keyword>
<keyword evidence="9" id="KW-0067">ATP-binding</keyword>